<dbReference type="Pfam" id="PF06230">
    <property type="entry name" value="LpxI_C"/>
    <property type="match status" value="1"/>
</dbReference>
<dbReference type="EMBL" id="JAEMUK010000078">
    <property type="protein sequence ID" value="MBJ7544238.1"/>
    <property type="molecule type" value="Genomic_DNA"/>
</dbReference>
<dbReference type="PANTHER" id="PTHR39962">
    <property type="entry name" value="BLL4848 PROTEIN"/>
    <property type="match status" value="1"/>
</dbReference>
<protein>
    <submittedName>
        <fullName evidence="3">UDP-2,3-diacylglucosamine diphosphatase LpxI</fullName>
        <ecNumber evidence="3">3.6.1.54</ecNumber>
    </submittedName>
</protein>
<gene>
    <name evidence="3" type="primary">lpxI</name>
    <name evidence="3" type="ORF">JDN41_11850</name>
</gene>
<dbReference type="InterPro" id="IPR053174">
    <property type="entry name" value="LpxI"/>
</dbReference>
<feature type="domain" description="LpxI N-terminal" evidence="2">
    <location>
        <begin position="22"/>
        <end position="151"/>
    </location>
</feature>
<dbReference type="RefSeq" id="WP_081796869.1">
    <property type="nucleotide sequence ID" value="NZ_JAEMUK010000078.1"/>
</dbReference>
<dbReference type="PANTHER" id="PTHR39962:SF1">
    <property type="entry name" value="LPXI FAMILY PROTEIN"/>
    <property type="match status" value="1"/>
</dbReference>
<dbReference type="GO" id="GO:0016787">
    <property type="term" value="F:hydrolase activity"/>
    <property type="evidence" value="ECO:0007669"/>
    <property type="project" value="UniProtKB-KW"/>
</dbReference>
<dbReference type="EC" id="3.6.1.54" evidence="3"/>
<feature type="domain" description="LpxI C-terminal" evidence="1">
    <location>
        <begin position="154"/>
        <end position="288"/>
    </location>
</feature>
<keyword evidence="3" id="KW-0378">Hydrolase</keyword>
<dbReference type="Gene3D" id="3.40.140.80">
    <property type="match status" value="1"/>
</dbReference>
<evidence type="ECO:0000259" key="2">
    <source>
        <dbReference type="Pfam" id="PF17930"/>
    </source>
</evidence>
<sequence length="299" mass="31156">MTVPAGAGEPGAKTGAAAGASRIGIVAGGGTLPLAVAEAATARGERPYIVGLQGNASSSIESFPHSYAGIGQIGRILGALRREGCERVVFVGSLRRPNLLRVRIDSGFVRHLPELLRILRGGDDSVLRAVARFFEARGFEVLAAHEVAPRLLAPAGVFAGATPNAEALADIRLAFNVARALGEYDIGQGAVVARGYVLAVEAAEGTDAMLSRCRDLNRWGFKNRQGVLVKMPKPGQDLRLDMPAIGPRTVELAAEAGLAGIAVAAGGVLLAEQQAIVEKAHALGLFLYGVDGEELRAWQ</sequence>
<name>A0A8I1GGD6_9HYPH</name>
<proteinExistence type="predicted"/>
<comment type="caution">
    <text evidence="3">The sequence shown here is derived from an EMBL/GenBank/DDBJ whole genome shotgun (WGS) entry which is preliminary data.</text>
</comment>
<dbReference type="Gene3D" id="3.40.50.20">
    <property type="match status" value="1"/>
</dbReference>
<keyword evidence="4" id="KW-1185">Reference proteome</keyword>
<dbReference type="Pfam" id="PF17930">
    <property type="entry name" value="LpxI_N"/>
    <property type="match status" value="1"/>
</dbReference>
<reference evidence="3 4" key="1">
    <citation type="submission" date="2020-12" db="EMBL/GenBank/DDBJ databases">
        <title>Revised draft genomes of Rhodomicrobium vannielii ATCC 17100 and Rhodomicrobium udaipurense JA643.</title>
        <authorList>
            <person name="Conners E.M."/>
            <person name="Davenport E.J."/>
            <person name="Bose A."/>
        </authorList>
    </citation>
    <scope>NUCLEOTIDE SEQUENCE [LARGE SCALE GENOMIC DNA]</scope>
    <source>
        <strain evidence="3 4">JA643</strain>
    </source>
</reference>
<evidence type="ECO:0000259" key="1">
    <source>
        <dbReference type="Pfam" id="PF06230"/>
    </source>
</evidence>
<organism evidence="3 4">
    <name type="scientific">Rhodomicrobium udaipurense</name>
    <dbReference type="NCBI Taxonomy" id="1202716"/>
    <lineage>
        <taxon>Bacteria</taxon>
        <taxon>Pseudomonadati</taxon>
        <taxon>Pseudomonadota</taxon>
        <taxon>Alphaproteobacteria</taxon>
        <taxon>Hyphomicrobiales</taxon>
        <taxon>Hyphomicrobiaceae</taxon>
        <taxon>Rhodomicrobium</taxon>
    </lineage>
</organism>
<dbReference type="Proteomes" id="UP000623250">
    <property type="component" value="Unassembled WGS sequence"/>
</dbReference>
<dbReference type="InterPro" id="IPR010415">
    <property type="entry name" value="LpxI_C"/>
</dbReference>
<evidence type="ECO:0000313" key="4">
    <source>
        <dbReference type="Proteomes" id="UP000623250"/>
    </source>
</evidence>
<dbReference type="AlphaFoldDB" id="A0A8I1GGD6"/>
<evidence type="ECO:0000313" key="3">
    <source>
        <dbReference type="EMBL" id="MBJ7544238.1"/>
    </source>
</evidence>
<dbReference type="InterPro" id="IPR041255">
    <property type="entry name" value="LpxI_N"/>
</dbReference>
<accession>A0A8I1GGD6</accession>
<dbReference type="InterPro" id="IPR043167">
    <property type="entry name" value="LpxI_C_sf"/>
</dbReference>